<evidence type="ECO:0000256" key="3">
    <source>
        <dbReference type="ARBA" id="ARBA00023015"/>
    </source>
</evidence>
<evidence type="ECO:0000256" key="5">
    <source>
        <dbReference type="ARBA" id="ARBA00023163"/>
    </source>
</evidence>
<dbReference type="AlphaFoldDB" id="A0A6M0P8X1"/>
<accession>A0A6M0P8X1</accession>
<dbReference type="PROSITE" id="PS00676">
    <property type="entry name" value="SIGMA54_INTERACT_2"/>
    <property type="match status" value="1"/>
</dbReference>
<dbReference type="PANTHER" id="PTHR32071:SF57">
    <property type="entry name" value="C4-DICARBOXYLATE TRANSPORT TRANSCRIPTIONAL REGULATORY PROTEIN DCTD"/>
    <property type="match status" value="1"/>
</dbReference>
<dbReference type="Proteomes" id="UP000476934">
    <property type="component" value="Unassembled WGS sequence"/>
</dbReference>
<dbReference type="GO" id="GO:0005524">
    <property type="term" value="F:ATP binding"/>
    <property type="evidence" value="ECO:0007669"/>
    <property type="project" value="UniProtKB-KW"/>
</dbReference>
<dbReference type="Pfam" id="PF02954">
    <property type="entry name" value="HTH_8"/>
    <property type="match status" value="1"/>
</dbReference>
<dbReference type="InterPro" id="IPR058031">
    <property type="entry name" value="AAA_lid_NorR"/>
</dbReference>
<dbReference type="GO" id="GO:0043565">
    <property type="term" value="F:sequence-specific DNA binding"/>
    <property type="evidence" value="ECO:0007669"/>
    <property type="project" value="InterPro"/>
</dbReference>
<feature type="domain" description="Sigma-54 factor interaction" evidence="6">
    <location>
        <begin position="635"/>
        <end position="865"/>
    </location>
</feature>
<protein>
    <submittedName>
        <fullName evidence="7">Transporter substrate-binding protein</fullName>
    </submittedName>
</protein>
<dbReference type="InterPro" id="IPR025943">
    <property type="entry name" value="Sigma_54_int_dom_ATP-bd_2"/>
</dbReference>
<dbReference type="Gene3D" id="1.10.8.60">
    <property type="match status" value="1"/>
</dbReference>
<dbReference type="FunFam" id="3.40.50.300:FF:000006">
    <property type="entry name" value="DNA-binding transcriptional regulator NtrC"/>
    <property type="match status" value="1"/>
</dbReference>
<evidence type="ECO:0000256" key="2">
    <source>
        <dbReference type="ARBA" id="ARBA00022840"/>
    </source>
</evidence>
<organism evidence="7 8">
    <name type="scientific">Heyndrickxia ginsengihumi</name>
    <dbReference type="NCBI Taxonomy" id="363870"/>
    <lineage>
        <taxon>Bacteria</taxon>
        <taxon>Bacillati</taxon>
        <taxon>Bacillota</taxon>
        <taxon>Bacilli</taxon>
        <taxon>Bacillales</taxon>
        <taxon>Bacillaceae</taxon>
        <taxon>Heyndrickxia</taxon>
    </lineage>
</organism>
<dbReference type="PROSITE" id="PS50045">
    <property type="entry name" value="SIGMA54_INTERACT_4"/>
    <property type="match status" value="1"/>
</dbReference>
<sequence>MLKESIRIGFLFSLSGSTAVTERGQYQAAQLAIKQINKQGGVYGYPILSFVEDIVSDPLRTIEKAKKLIEQDKVHILIGTYTSACRKAILPLLEKQNVLLIYPTLYEGNEQNGWVFYSGALPNQQLQFFVPWITKNLGRDFYLVGSDYIFPKKTNQHMHKLVDVNSGKIVGESYRPLGNKNFEQIFIDIEHLQADLIFSTLVGDSAIAFYEQLYQFGLNIPICSPITAETEIHAMKSITANNLYASFPYFKSIESEENRSFVRAYEKEYGSNVISSVMENSYNSIYLLYHALLKINQLHTDELREALAYSTFEAPQGFISFDHNNHHLWQQSRIGQVNDQRDFDIVWESEKPIAPLPFFSSMFKAHRQKYTNHINSQQMDISIVNKQLNTDKEEWKEYLPFIEKMAKLFPGDLLLFNNEGMLLKQFGTNELNTNIGSVWVFDEKGRNGFAEALISKHACIVEGHEHDDQTLHNYITIGVPMILEKNCIGVLGVVLGASNQIHLDAIVTLLELHRDLLVQLISEKKKISLFHDVIKQTMNHHEEGFLVLFRNEKIFGNDQAERLLNDVPFFIDAILRHLEEMNHTLSENHLRKRFGNKSFEIRLRKWNDFYFVYVKGLDTSKNIHIEKDQLSFQHIIGMEKGFLETVHIAKTAAVTDANVLIIGESGTGKELFANAIHNESARCKKPFIAINCGAIPKELIHSELFGYVDGAFTGSKKGGKKGLFAEANGGTIFLDEIGEMPLDLQVNLLRVLQEREINPIGASKPIPIDVRIIAATNKNLRDEIAYNGSFRSDLYYRLNVFQIELLPLRQRQADIPELVFHVLKKLNHKNNTNKRFSQQAMNILLQYHWPGNIRELNNVVERSYYLSGFQANIEADYIDAYIREQSEYPSASYVKEESTKIDVESVEKEQLLMHLNNTGYNISKVSRILGISRTTLYKKMRLYHINIKR</sequence>
<dbReference type="SUPFAM" id="SSF46689">
    <property type="entry name" value="Homeodomain-like"/>
    <property type="match status" value="1"/>
</dbReference>
<dbReference type="RefSeq" id="WP_163174161.1">
    <property type="nucleotide sequence ID" value="NZ_JAAIWK010000022.1"/>
</dbReference>
<dbReference type="EMBL" id="JAAIWK010000022">
    <property type="protein sequence ID" value="NEY20893.1"/>
    <property type="molecule type" value="Genomic_DNA"/>
</dbReference>
<dbReference type="InterPro" id="IPR025662">
    <property type="entry name" value="Sigma_54_int_dom_ATP-bd_1"/>
</dbReference>
<dbReference type="PROSITE" id="PS00675">
    <property type="entry name" value="SIGMA54_INTERACT_1"/>
    <property type="match status" value="1"/>
</dbReference>
<evidence type="ECO:0000259" key="6">
    <source>
        <dbReference type="PROSITE" id="PS50045"/>
    </source>
</evidence>
<dbReference type="CDD" id="cd00009">
    <property type="entry name" value="AAA"/>
    <property type="match status" value="1"/>
</dbReference>
<dbReference type="InterPro" id="IPR029016">
    <property type="entry name" value="GAF-like_dom_sf"/>
</dbReference>
<keyword evidence="1" id="KW-0547">Nucleotide-binding</keyword>
<dbReference type="Pfam" id="PF25601">
    <property type="entry name" value="AAA_lid_14"/>
    <property type="match status" value="1"/>
</dbReference>
<keyword evidence="3" id="KW-0805">Transcription regulation</keyword>
<dbReference type="GO" id="GO:0006355">
    <property type="term" value="P:regulation of DNA-templated transcription"/>
    <property type="evidence" value="ECO:0007669"/>
    <property type="project" value="InterPro"/>
</dbReference>
<evidence type="ECO:0000256" key="4">
    <source>
        <dbReference type="ARBA" id="ARBA00023125"/>
    </source>
</evidence>
<gene>
    <name evidence="7" type="ORF">G4D61_13115</name>
</gene>
<dbReference type="InterPro" id="IPR002078">
    <property type="entry name" value="Sigma_54_int"/>
</dbReference>
<comment type="caution">
    <text evidence="7">The sequence shown here is derived from an EMBL/GenBank/DDBJ whole genome shotgun (WGS) entry which is preliminary data.</text>
</comment>
<dbReference type="SUPFAM" id="SSF52540">
    <property type="entry name" value="P-loop containing nucleoside triphosphate hydrolases"/>
    <property type="match status" value="1"/>
</dbReference>
<dbReference type="InterPro" id="IPR009057">
    <property type="entry name" value="Homeodomain-like_sf"/>
</dbReference>
<keyword evidence="5" id="KW-0804">Transcription</keyword>
<dbReference type="SUPFAM" id="SSF53822">
    <property type="entry name" value="Periplasmic binding protein-like I"/>
    <property type="match status" value="1"/>
</dbReference>
<dbReference type="InterPro" id="IPR003593">
    <property type="entry name" value="AAA+_ATPase"/>
</dbReference>
<dbReference type="Pfam" id="PF00158">
    <property type="entry name" value="Sigma54_activat"/>
    <property type="match status" value="1"/>
</dbReference>
<evidence type="ECO:0000313" key="7">
    <source>
        <dbReference type="EMBL" id="NEY20893.1"/>
    </source>
</evidence>
<dbReference type="PROSITE" id="PS00688">
    <property type="entry name" value="SIGMA54_INTERACT_3"/>
    <property type="match status" value="1"/>
</dbReference>
<dbReference type="Gene3D" id="3.40.50.300">
    <property type="entry name" value="P-loop containing nucleotide triphosphate hydrolases"/>
    <property type="match status" value="1"/>
</dbReference>
<dbReference type="Gene3D" id="3.30.450.40">
    <property type="match status" value="1"/>
</dbReference>
<dbReference type="InterPro" id="IPR025944">
    <property type="entry name" value="Sigma_54_int_dom_CS"/>
</dbReference>
<evidence type="ECO:0000313" key="8">
    <source>
        <dbReference type="Proteomes" id="UP000476934"/>
    </source>
</evidence>
<dbReference type="Gene3D" id="1.10.10.60">
    <property type="entry name" value="Homeodomain-like"/>
    <property type="match status" value="1"/>
</dbReference>
<dbReference type="InterPro" id="IPR002197">
    <property type="entry name" value="HTH_Fis"/>
</dbReference>
<evidence type="ECO:0000256" key="1">
    <source>
        <dbReference type="ARBA" id="ARBA00022741"/>
    </source>
</evidence>
<dbReference type="Pfam" id="PF13433">
    <property type="entry name" value="Peripla_BP_5"/>
    <property type="match status" value="1"/>
</dbReference>
<keyword evidence="2" id="KW-0067">ATP-binding</keyword>
<keyword evidence="4" id="KW-0238">DNA-binding</keyword>
<name>A0A6M0P8X1_9BACI</name>
<dbReference type="InterPro" id="IPR027417">
    <property type="entry name" value="P-loop_NTPase"/>
</dbReference>
<reference evidence="7 8" key="1">
    <citation type="submission" date="2020-03" db="EMBL/GenBank/DDBJ databases">
        <title>Bacillus aquiflavi sp. nov., isolated from yellow water of strong flavor Chinese baijiu in Yibin region of China.</title>
        <authorList>
            <person name="Xie J."/>
        </authorList>
    </citation>
    <scope>NUCLEOTIDE SEQUENCE [LARGE SCALE GENOMIC DNA]</scope>
    <source>
        <strain evidence="7 8">Gsoil 114</strain>
    </source>
</reference>
<dbReference type="Gene3D" id="3.40.50.2300">
    <property type="match status" value="2"/>
</dbReference>
<proteinExistence type="predicted"/>
<keyword evidence="8" id="KW-1185">Reference proteome</keyword>
<dbReference type="PANTHER" id="PTHR32071">
    <property type="entry name" value="TRANSCRIPTIONAL REGULATORY PROTEIN"/>
    <property type="match status" value="1"/>
</dbReference>
<dbReference type="InterPro" id="IPR028082">
    <property type="entry name" value="Peripla_BP_I"/>
</dbReference>
<dbReference type="SMART" id="SM00382">
    <property type="entry name" value="AAA"/>
    <property type="match status" value="1"/>
</dbReference>